<evidence type="ECO:0000256" key="1">
    <source>
        <dbReference type="SAM" id="Phobius"/>
    </source>
</evidence>
<feature type="transmembrane region" description="Helical" evidence="1">
    <location>
        <begin position="44"/>
        <end position="66"/>
    </location>
</feature>
<dbReference type="EMBL" id="MBTA01000027">
    <property type="protein sequence ID" value="RKD13750.1"/>
    <property type="molecule type" value="Genomic_DNA"/>
</dbReference>
<evidence type="ECO:0008006" key="4">
    <source>
        <dbReference type="Google" id="ProtNLM"/>
    </source>
</evidence>
<dbReference type="Proteomes" id="UP000283433">
    <property type="component" value="Unassembled WGS sequence"/>
</dbReference>
<gene>
    <name evidence="2" type="ORF">BCY91_09285</name>
</gene>
<name>A0A419S3J8_9SPHI</name>
<reference evidence="2 3" key="1">
    <citation type="submission" date="2016-07" db="EMBL/GenBank/DDBJ databases">
        <title>Genome of Pelobium manganitolerans.</title>
        <authorList>
            <person name="Wu S."/>
            <person name="Wang G."/>
        </authorList>
    </citation>
    <scope>NUCLEOTIDE SEQUENCE [LARGE SCALE GENOMIC DNA]</scope>
    <source>
        <strain evidence="2 3">YS-25</strain>
    </source>
</reference>
<accession>A0A419S3J8</accession>
<sequence length="692" mass="77540">MPLLFALVFNDVSFWWVLPCLALGFGYAFWLYRKKSFDTVWLKRILFALRMLVVSLIAFLLLAPLFKTNISRLTKPVVFIAQDVSSSVSSNAPAGFNQVAYYKNLNALAEALKENYDVRTLSFGSTVYKGFKADNLEKETDITAVFEEIKNQNPENVGALILLSDGVYTKGANPVQKAENTVFPIYTVALGDTVAKRDLLLQQPNYNHLVYLGNQHEVQISVKASAAKGANSQLQVSTNDGQRKTFPLHFKSNEDQQVVKFTLDAKKKGIQKISLSLKPINQEKSIKNNQLTLYVDVIDGQEQILLLADAPHPDLSALRQAIESNQNYKVQLAFADDVPRDLNKFGLLVLHNLPSAKHPIQSININNKASLWFIVGNQTDISKLNALQSWAKLIPAPTPQSYSTSFNEGFFAFAITDQTKQELSALAPLASPLSAIQNQASAKILLKGKAVNGSTEVPQLLFSDLGAKKEAILNGEGIWRWRMDTYSKNNNFDAFDELISKSVQYLSAKQDKRKFVARADASRYNENEQVLLTAELYNDSYELVNQPEVKLELKDSKGKRYSYLFSRTDKSYQLTVGPFAPGEYSFTASTKFNNNNYSSSGNFIVEELNVEDLANKADHQLLYHLSRQSGASMLMPQNLTSLADSIKKNQKVKPVSFQQQSYQPLIASGWLFALILILLSLEWFLRKRNGTI</sequence>
<feature type="transmembrane region" description="Helical" evidence="1">
    <location>
        <begin position="12"/>
        <end position="32"/>
    </location>
</feature>
<dbReference type="OrthoDB" id="9763076at2"/>
<proteinExistence type="predicted"/>
<dbReference type="AlphaFoldDB" id="A0A419S3J8"/>
<feature type="transmembrane region" description="Helical" evidence="1">
    <location>
        <begin position="665"/>
        <end position="685"/>
    </location>
</feature>
<comment type="caution">
    <text evidence="2">The sequence shown here is derived from an EMBL/GenBank/DDBJ whole genome shotgun (WGS) entry which is preliminary data.</text>
</comment>
<keyword evidence="3" id="KW-1185">Reference proteome</keyword>
<dbReference type="PANTHER" id="PTHR37947">
    <property type="entry name" value="BLL2462 PROTEIN"/>
    <property type="match status" value="1"/>
</dbReference>
<protein>
    <recommendedName>
        <fullName evidence="4">VWA domain-containing protein</fullName>
    </recommendedName>
</protein>
<evidence type="ECO:0000313" key="2">
    <source>
        <dbReference type="EMBL" id="RKD13750.1"/>
    </source>
</evidence>
<dbReference type="RefSeq" id="WP_120182657.1">
    <property type="nucleotide sequence ID" value="NZ_MBTA01000027.1"/>
</dbReference>
<keyword evidence="1" id="KW-0472">Membrane</keyword>
<dbReference type="PANTHER" id="PTHR37947:SF1">
    <property type="entry name" value="BLL2462 PROTEIN"/>
    <property type="match status" value="1"/>
</dbReference>
<evidence type="ECO:0000313" key="3">
    <source>
        <dbReference type="Proteomes" id="UP000283433"/>
    </source>
</evidence>
<organism evidence="2 3">
    <name type="scientific">Pelobium manganitolerans</name>
    <dbReference type="NCBI Taxonomy" id="1842495"/>
    <lineage>
        <taxon>Bacteria</taxon>
        <taxon>Pseudomonadati</taxon>
        <taxon>Bacteroidota</taxon>
        <taxon>Sphingobacteriia</taxon>
        <taxon>Sphingobacteriales</taxon>
        <taxon>Sphingobacteriaceae</taxon>
        <taxon>Pelobium</taxon>
    </lineage>
</organism>
<keyword evidence="1" id="KW-0812">Transmembrane</keyword>
<keyword evidence="1" id="KW-1133">Transmembrane helix</keyword>